<dbReference type="SMART" id="SM00028">
    <property type="entry name" value="TPR"/>
    <property type="match status" value="6"/>
</dbReference>
<protein>
    <submittedName>
        <fullName evidence="3">Sulfotransferase</fullName>
    </submittedName>
</protein>
<dbReference type="RefSeq" id="WP_318955648.1">
    <property type="nucleotide sequence ID" value="NZ_CP137555.1"/>
</dbReference>
<accession>A0AAU0N4L8</accession>
<name>A0AAU0N4L8_9GAMM</name>
<sequence>MPSAATRPQSAQSADTAQSADIALQRIAQELAREPSAALAQLRALLADNPQSVYARQLQAVALRLLARVPEALAVLEPLVREHPGFAEAQYELGLSLRALGRLAESAEALRRAVTLRGDFAPAWKSLGDALLALDKTDEGEAALGQFAALTARDPQLRRALQALQQGQLALAEQLSRDYLKRRPADVTAIRLLAELGLKLGRYADAEKLLSRCLELAPDFLLARYNYTFALIRLGRHAQALDQLQRLLSAEPDNPNYLILKGATLVRLARNDEALAIYEQLLAQSDAQPQVQLSYGHTLKTVGRQAEAVTAYRRAAALDPELGEAWWSLANLKTVKFDDADAAAMRDRLARPAKSVEQRAQLLFALGKACEDAEQHEESFRHYADGNHLRRGTLHYSAQENAERTDAAIELFTPEFFAARADQGCSASDPIFILGLPRSGSTLVEQILASHSQIEGTMELPDVIAMARRLGGRRDMREASRYPGVLAELSPAQWRELGEEYLERTRVQRRGKPFFIDKMPNNFAHIGFIHQMLPNAKIIDARRHPIACCFSNFKQHFARGQRFSYDLEELGHYYRDYLRLMDHFEAVLPGRVLRVQYEDTVADLEGQVQRLLDYCGLPFEQACVDFHNNKRAVHTASSEQVRQPVYRDGLSQFRPFVPQLQPLIEALGQEVMARYPL</sequence>
<dbReference type="Pfam" id="PF13181">
    <property type="entry name" value="TPR_8"/>
    <property type="match status" value="1"/>
</dbReference>
<dbReference type="PANTHER" id="PTHR12788">
    <property type="entry name" value="PROTEIN-TYROSINE SULFOTRANSFERASE 2"/>
    <property type="match status" value="1"/>
</dbReference>
<keyword evidence="2" id="KW-0802">TPR repeat</keyword>
<organism evidence="3 4">
    <name type="scientific">Microbulbifer pacificus</name>
    <dbReference type="NCBI Taxonomy" id="407164"/>
    <lineage>
        <taxon>Bacteria</taxon>
        <taxon>Pseudomonadati</taxon>
        <taxon>Pseudomonadota</taxon>
        <taxon>Gammaproteobacteria</taxon>
        <taxon>Cellvibrionales</taxon>
        <taxon>Microbulbiferaceae</taxon>
        <taxon>Microbulbifer</taxon>
    </lineage>
</organism>
<dbReference type="InterPro" id="IPR011990">
    <property type="entry name" value="TPR-like_helical_dom_sf"/>
</dbReference>
<dbReference type="PROSITE" id="PS50005">
    <property type="entry name" value="TPR"/>
    <property type="match status" value="2"/>
</dbReference>
<dbReference type="SUPFAM" id="SSF52540">
    <property type="entry name" value="P-loop containing nucleoside triphosphate hydrolases"/>
    <property type="match status" value="1"/>
</dbReference>
<dbReference type="Pfam" id="PF13432">
    <property type="entry name" value="TPR_16"/>
    <property type="match status" value="1"/>
</dbReference>
<proteinExistence type="predicted"/>
<dbReference type="EMBL" id="CP137555">
    <property type="protein sequence ID" value="WOX07219.1"/>
    <property type="molecule type" value="Genomic_DNA"/>
</dbReference>
<dbReference type="InterPro" id="IPR026634">
    <property type="entry name" value="TPST-like"/>
</dbReference>
<dbReference type="Pfam" id="PF13469">
    <property type="entry name" value="Sulfotransfer_3"/>
    <property type="match status" value="1"/>
</dbReference>
<feature type="repeat" description="TPR" evidence="2">
    <location>
        <begin position="289"/>
        <end position="322"/>
    </location>
</feature>
<keyword evidence="4" id="KW-1185">Reference proteome</keyword>
<evidence type="ECO:0000256" key="1">
    <source>
        <dbReference type="ARBA" id="ARBA00022679"/>
    </source>
</evidence>
<reference evidence="3 4" key="1">
    <citation type="submission" date="2023-10" db="EMBL/GenBank/DDBJ databases">
        <title>Description of Microbulbifer bruguierae sp. nov., isolated from the sediments of mangrove plant Bruguiera sexangula and comparative genomic analyses of the genus Microbulbifer.</title>
        <authorList>
            <person name="Long M."/>
        </authorList>
    </citation>
    <scope>NUCLEOTIDE SEQUENCE [LARGE SCALE GENOMIC DNA]</scope>
    <source>
        <strain evidence="3 4">SPO729</strain>
    </source>
</reference>
<keyword evidence="1" id="KW-0808">Transferase</keyword>
<dbReference type="Gene3D" id="3.40.50.300">
    <property type="entry name" value="P-loop containing nucleotide triphosphate hydrolases"/>
    <property type="match status" value="1"/>
</dbReference>
<dbReference type="Proteomes" id="UP001302477">
    <property type="component" value="Chromosome"/>
</dbReference>
<dbReference type="GO" id="GO:0008476">
    <property type="term" value="F:protein-tyrosine sulfotransferase activity"/>
    <property type="evidence" value="ECO:0007669"/>
    <property type="project" value="InterPro"/>
</dbReference>
<evidence type="ECO:0000256" key="2">
    <source>
        <dbReference type="PROSITE-ProRule" id="PRU00339"/>
    </source>
</evidence>
<evidence type="ECO:0000313" key="3">
    <source>
        <dbReference type="EMBL" id="WOX07219.1"/>
    </source>
</evidence>
<dbReference type="InterPro" id="IPR027417">
    <property type="entry name" value="P-loop_NTPase"/>
</dbReference>
<dbReference type="KEGG" id="mpaf:R5R33_08805"/>
<dbReference type="InterPro" id="IPR019734">
    <property type="entry name" value="TPR_rpt"/>
</dbReference>
<dbReference type="Gene3D" id="1.25.40.10">
    <property type="entry name" value="Tetratricopeptide repeat domain"/>
    <property type="match status" value="3"/>
</dbReference>
<dbReference type="AlphaFoldDB" id="A0AAU0N4L8"/>
<evidence type="ECO:0000313" key="4">
    <source>
        <dbReference type="Proteomes" id="UP001302477"/>
    </source>
</evidence>
<dbReference type="PANTHER" id="PTHR12788:SF10">
    <property type="entry name" value="PROTEIN-TYROSINE SULFOTRANSFERASE"/>
    <property type="match status" value="1"/>
</dbReference>
<gene>
    <name evidence="3" type="ORF">R5R33_08805</name>
</gene>
<feature type="repeat" description="TPR" evidence="2">
    <location>
        <begin position="187"/>
        <end position="220"/>
    </location>
</feature>
<dbReference type="Pfam" id="PF14559">
    <property type="entry name" value="TPR_19"/>
    <property type="match status" value="1"/>
</dbReference>
<dbReference type="SUPFAM" id="SSF48452">
    <property type="entry name" value="TPR-like"/>
    <property type="match status" value="2"/>
</dbReference>